<dbReference type="AlphaFoldDB" id="A0A120DCG2"/>
<reference evidence="4 7" key="2">
    <citation type="submission" date="2019-11" db="EMBL/GenBank/DDBJ databases">
        <title>Whole-genome sequencing of Allorhizobium vitis.</title>
        <authorList>
            <person name="Gan H.M."/>
            <person name="Savka M.A."/>
        </authorList>
    </citation>
    <scope>NUCLEOTIDE SEQUENCE [LARGE SCALE GENOMIC DNA]</scope>
    <source>
        <strain evidence="4 7">AB4</strain>
    </source>
</reference>
<dbReference type="RefSeq" id="WP_060716918.1">
    <property type="nucleotide sequence ID" value="NZ_CP118261.1"/>
</dbReference>
<dbReference type="Proteomes" id="UP000477951">
    <property type="component" value="Unassembled WGS sequence"/>
</dbReference>
<dbReference type="Proteomes" id="UP000175993">
    <property type="component" value="Unassembled WGS sequence"/>
</dbReference>
<dbReference type="PANTHER" id="PTHR43674:SF12">
    <property type="entry name" value="NITRILASE C965.09-RELATED"/>
    <property type="match status" value="1"/>
</dbReference>
<comment type="caution">
    <text evidence="6">The sequence shown here is derived from an EMBL/GenBank/DDBJ whole genome shotgun (WGS) entry which is preliminary data.</text>
</comment>
<dbReference type="Pfam" id="PF00795">
    <property type="entry name" value="CN_hydrolase"/>
    <property type="match status" value="1"/>
</dbReference>
<dbReference type="EMBL" id="MBEV02000005">
    <property type="protein sequence ID" value="MUP05421.1"/>
    <property type="molecule type" value="Genomic_DNA"/>
</dbReference>
<name>A0A120DCG2_AGRVI</name>
<protein>
    <submittedName>
        <fullName evidence="6">D-N-carbamoylase</fullName>
    </submittedName>
</protein>
<dbReference type="EMBL" id="WPHR01000034">
    <property type="protein sequence ID" value="MUZ75691.1"/>
    <property type="molecule type" value="Genomic_DNA"/>
</dbReference>
<feature type="domain" description="CN hydrolase" evidence="2">
    <location>
        <begin position="3"/>
        <end position="262"/>
    </location>
</feature>
<evidence type="ECO:0000313" key="3">
    <source>
        <dbReference type="EMBL" id="KAA3522259.1"/>
    </source>
</evidence>
<reference evidence="3 8" key="1">
    <citation type="submission" date="2018-08" db="EMBL/GenBank/DDBJ databases">
        <title>Genome sequencing of Agrobacterium vitis strain ICMP 10754.</title>
        <authorList>
            <person name="Visnovsky S.B."/>
            <person name="Pitman A.R."/>
        </authorList>
    </citation>
    <scope>NUCLEOTIDE SEQUENCE [LARGE SCALE GENOMIC DNA]</scope>
    <source>
        <strain evidence="3 8">ICMP 10754</strain>
    </source>
</reference>
<dbReference type="Proteomes" id="UP000436911">
    <property type="component" value="Unassembled WGS sequence"/>
</dbReference>
<dbReference type="InterPro" id="IPR003010">
    <property type="entry name" value="C-N_Hydrolase"/>
</dbReference>
<reference evidence="9 10" key="3">
    <citation type="submission" date="2019-12" db="EMBL/GenBank/DDBJ databases">
        <title>Whole-genome sequencing of Allorhizobium vitis.</title>
        <authorList>
            <person name="Gan H.M."/>
            <person name="Szegedi E."/>
            <person name="Burr T."/>
            <person name="Savka M.A."/>
        </authorList>
    </citation>
    <scope>NUCLEOTIDE SEQUENCE [LARGE SCALE GENOMIC DNA]</scope>
    <source>
        <strain evidence="6 9">CG415</strain>
        <strain evidence="5 10">CG516</strain>
    </source>
</reference>
<sequence length="289" mass="31308">MTFRAAAVQLGPASATIKATLSRILTLLDKAAEQKITLAVLPELALTPYFAATIHDRAAQYADKVENDAAISAISTKARDCAMTVILPFAEQNGNRIYNSMAFINSRGEHVGTFRKMHIPGFVEQKESGEVTILEKRYFAPGDKGFAVYDCTPWKLGGLICYDRRFPEAYRSLFVQGVDVICIGYNTPVMPGNTLSASRHASELAMCGGAYSNGTYVIAAGKAGMEGGLRYIGGSVVIGPDGNILKKAKTMSDELVVADIDLQKQQSIRDRWDFGANRRADSYVMSAAV</sequence>
<evidence type="ECO:0000313" key="4">
    <source>
        <dbReference type="EMBL" id="MUP05421.1"/>
    </source>
</evidence>
<dbReference type="Gene3D" id="3.60.110.10">
    <property type="entry name" value="Carbon-nitrogen hydrolase"/>
    <property type="match status" value="1"/>
</dbReference>
<evidence type="ECO:0000313" key="10">
    <source>
        <dbReference type="Proteomes" id="UP000477951"/>
    </source>
</evidence>
<dbReference type="SUPFAM" id="SSF56317">
    <property type="entry name" value="Carbon-nitrogen hydrolase"/>
    <property type="match status" value="1"/>
</dbReference>
<proteinExistence type="predicted"/>
<dbReference type="InterPro" id="IPR050345">
    <property type="entry name" value="Aliph_Amidase/BUP"/>
</dbReference>
<evidence type="ECO:0000313" key="7">
    <source>
        <dbReference type="Proteomes" id="UP000175993"/>
    </source>
</evidence>
<dbReference type="EMBL" id="QUSG01000019">
    <property type="protein sequence ID" value="KAA3522259.1"/>
    <property type="molecule type" value="Genomic_DNA"/>
</dbReference>
<dbReference type="OrthoDB" id="9803803at2"/>
<dbReference type="Proteomes" id="UP000440716">
    <property type="component" value="Unassembled WGS sequence"/>
</dbReference>
<keyword evidence="1" id="KW-0378">Hydrolase</keyword>
<evidence type="ECO:0000313" key="6">
    <source>
        <dbReference type="EMBL" id="MVA56667.1"/>
    </source>
</evidence>
<dbReference type="PANTHER" id="PTHR43674">
    <property type="entry name" value="NITRILASE C965.09-RELATED"/>
    <property type="match status" value="1"/>
</dbReference>
<dbReference type="GeneID" id="60684344"/>
<dbReference type="GO" id="GO:0016811">
    <property type="term" value="F:hydrolase activity, acting on carbon-nitrogen (but not peptide) bonds, in linear amides"/>
    <property type="evidence" value="ECO:0007669"/>
    <property type="project" value="TreeGrafter"/>
</dbReference>
<evidence type="ECO:0000259" key="2">
    <source>
        <dbReference type="PROSITE" id="PS50263"/>
    </source>
</evidence>
<dbReference type="EMBL" id="WPHU01000004">
    <property type="protein sequence ID" value="MVA56667.1"/>
    <property type="molecule type" value="Genomic_DNA"/>
</dbReference>
<organism evidence="6 9">
    <name type="scientific">Agrobacterium vitis</name>
    <name type="common">Rhizobium vitis</name>
    <dbReference type="NCBI Taxonomy" id="373"/>
    <lineage>
        <taxon>Bacteria</taxon>
        <taxon>Pseudomonadati</taxon>
        <taxon>Pseudomonadota</taxon>
        <taxon>Alphaproteobacteria</taxon>
        <taxon>Hyphomicrobiales</taxon>
        <taxon>Rhizobiaceae</taxon>
        <taxon>Rhizobium/Agrobacterium group</taxon>
        <taxon>Agrobacterium</taxon>
    </lineage>
</organism>
<dbReference type="PROSITE" id="PS50263">
    <property type="entry name" value="CN_HYDROLASE"/>
    <property type="match status" value="1"/>
</dbReference>
<evidence type="ECO:0000313" key="9">
    <source>
        <dbReference type="Proteomes" id="UP000440716"/>
    </source>
</evidence>
<evidence type="ECO:0000313" key="5">
    <source>
        <dbReference type="EMBL" id="MUZ75691.1"/>
    </source>
</evidence>
<dbReference type="InterPro" id="IPR036526">
    <property type="entry name" value="C-N_Hydrolase_sf"/>
</dbReference>
<evidence type="ECO:0000256" key="1">
    <source>
        <dbReference type="ARBA" id="ARBA00022801"/>
    </source>
</evidence>
<evidence type="ECO:0000313" key="8">
    <source>
        <dbReference type="Proteomes" id="UP000436911"/>
    </source>
</evidence>
<gene>
    <name evidence="4" type="ORF">BBI04_011365</name>
    <name evidence="3" type="ORF">DXT89_22050</name>
    <name evidence="6" type="ORF">GOZ88_11130</name>
    <name evidence="5" type="ORF">GOZ90_23760</name>
</gene>
<accession>A0A120DCG2</accession>